<reference evidence="3" key="1">
    <citation type="submission" date="2022-11" db="UniProtKB">
        <authorList>
            <consortium name="WormBaseParasite"/>
        </authorList>
    </citation>
    <scope>IDENTIFICATION</scope>
</reference>
<protein>
    <submittedName>
        <fullName evidence="3">Uncharacterized protein</fullName>
    </submittedName>
</protein>
<dbReference type="Proteomes" id="UP000887566">
    <property type="component" value="Unplaced"/>
</dbReference>
<feature type="compositionally biased region" description="Basic and acidic residues" evidence="1">
    <location>
        <begin position="1"/>
        <end position="17"/>
    </location>
</feature>
<keyword evidence="2" id="KW-1185">Reference proteome</keyword>
<dbReference type="AlphaFoldDB" id="A0A914XEM8"/>
<organism evidence="2 3">
    <name type="scientific">Plectus sambesii</name>
    <dbReference type="NCBI Taxonomy" id="2011161"/>
    <lineage>
        <taxon>Eukaryota</taxon>
        <taxon>Metazoa</taxon>
        <taxon>Ecdysozoa</taxon>
        <taxon>Nematoda</taxon>
        <taxon>Chromadorea</taxon>
        <taxon>Plectida</taxon>
        <taxon>Plectina</taxon>
        <taxon>Plectoidea</taxon>
        <taxon>Plectidae</taxon>
        <taxon>Plectus</taxon>
    </lineage>
</organism>
<evidence type="ECO:0000313" key="2">
    <source>
        <dbReference type="Proteomes" id="UP000887566"/>
    </source>
</evidence>
<evidence type="ECO:0000256" key="1">
    <source>
        <dbReference type="SAM" id="MobiDB-lite"/>
    </source>
</evidence>
<accession>A0A914XEM8</accession>
<feature type="region of interest" description="Disordered" evidence="1">
    <location>
        <begin position="1"/>
        <end position="21"/>
    </location>
</feature>
<name>A0A914XEM8_9BILA</name>
<proteinExistence type="predicted"/>
<evidence type="ECO:0000313" key="3">
    <source>
        <dbReference type="WBParaSite" id="PSAMB.scaffold816size40923.g8958.t1"/>
    </source>
</evidence>
<dbReference type="WBParaSite" id="PSAMB.scaffold816size40923.g8958.t1">
    <property type="protein sequence ID" value="PSAMB.scaffold816size40923.g8958.t1"/>
    <property type="gene ID" value="PSAMB.scaffold816size40923.g8958"/>
</dbReference>
<sequence length="125" mass="14752">MHLKSQPERNQGDELKPRCPSLSEFKQLEAEKAKAMQQKCEDKLKVVTHKKDKDKQFLKRLEKDLYDLGKRERVARQNAKDEACKYNQLVSKEIHQRCNEAEKVTMKVWTDASRELHVAIMNKID</sequence>